<dbReference type="SUPFAM" id="SSF56300">
    <property type="entry name" value="Metallo-dependent phosphatases"/>
    <property type="match status" value="1"/>
</dbReference>
<comment type="caution">
    <text evidence="1">The sequence shown here is derived from an EMBL/GenBank/DDBJ whole genome shotgun (WGS) entry which is preliminary data.</text>
</comment>
<evidence type="ECO:0000313" key="2">
    <source>
        <dbReference type="Proteomes" id="UP000523601"/>
    </source>
</evidence>
<dbReference type="Proteomes" id="UP000523601">
    <property type="component" value="Unassembled WGS sequence"/>
</dbReference>
<dbReference type="Gene3D" id="3.60.21.10">
    <property type="match status" value="1"/>
</dbReference>
<dbReference type="RefSeq" id="WP_176854829.1">
    <property type="nucleotide sequence ID" value="NZ_JABCJD010000006.1"/>
</dbReference>
<accession>A0ABX2PFK3</accession>
<name>A0ABX2PFK3_9RHOB</name>
<organism evidence="1 2">
    <name type="scientific">Donghicola mangrovi</name>
    <dbReference type="NCBI Taxonomy" id="2729614"/>
    <lineage>
        <taxon>Bacteria</taxon>
        <taxon>Pseudomonadati</taxon>
        <taxon>Pseudomonadota</taxon>
        <taxon>Alphaproteobacteria</taxon>
        <taxon>Rhodobacterales</taxon>
        <taxon>Roseobacteraceae</taxon>
        <taxon>Donghicola</taxon>
    </lineage>
</organism>
<dbReference type="InterPro" id="IPR029052">
    <property type="entry name" value="Metallo-depent_PP-like"/>
</dbReference>
<evidence type="ECO:0000313" key="1">
    <source>
        <dbReference type="EMBL" id="NVO28173.1"/>
    </source>
</evidence>
<sequence length="168" mass="19684">MHWYTADLHFNHENIITLCKRPFKSITEMDAHYVSALQRTVMGDDDLWILGDFCMGKQSRDEPYLRGLFEQIPGRKHLIRGNHDKPWIERFGWASRHNLKEISDGVQRIVMCHYPLRSWNRMHRGSLHYFGHVHCEELNMSRAWNVGVDAIGGRIAITTSELIGLESR</sequence>
<proteinExistence type="predicted"/>
<dbReference type="EMBL" id="JABCJD010000006">
    <property type="protein sequence ID" value="NVO28173.1"/>
    <property type="molecule type" value="Genomic_DNA"/>
</dbReference>
<reference evidence="1 2" key="1">
    <citation type="submission" date="2020-04" db="EMBL/GenBank/DDBJ databases">
        <title>Donghicola sp., a member of the Rhodobacteraceae family isolated from mangrove forest in Thailand.</title>
        <authorList>
            <person name="Charoenyingcharoen P."/>
            <person name="Yukphan P."/>
        </authorList>
    </citation>
    <scope>NUCLEOTIDE SEQUENCE [LARGE SCALE GENOMIC DNA]</scope>
    <source>
        <strain evidence="1 2">C2-DW-16</strain>
    </source>
</reference>
<protein>
    <submittedName>
        <fullName evidence="1">Metallophosphoesterase</fullName>
    </submittedName>
</protein>
<gene>
    <name evidence="1" type="ORF">HJ526_12130</name>
</gene>
<keyword evidence="2" id="KW-1185">Reference proteome</keyword>